<dbReference type="GO" id="GO:0005525">
    <property type="term" value="F:GTP binding"/>
    <property type="evidence" value="ECO:0007669"/>
    <property type="project" value="UniProtKB-KW"/>
</dbReference>
<keyword evidence="1" id="KW-0547">Nucleotide-binding</keyword>
<reference evidence="7" key="1">
    <citation type="submission" date="2021-02" db="EMBL/GenBank/DDBJ databases">
        <authorList>
            <person name="Nowell W R."/>
        </authorList>
    </citation>
    <scope>NUCLEOTIDE SEQUENCE</scope>
    <source>
        <strain evidence="7">Ploen Becks lab</strain>
    </source>
</reference>
<feature type="domain" description="GB1/RHD3-type G" evidence="6">
    <location>
        <begin position="30"/>
        <end position="178"/>
    </location>
</feature>
<dbReference type="EMBL" id="CAJNOC010004455">
    <property type="protein sequence ID" value="CAF1022417.1"/>
    <property type="molecule type" value="Genomic_DNA"/>
</dbReference>
<keyword evidence="4" id="KW-0175">Coiled coil</keyword>
<dbReference type="Pfam" id="PF02263">
    <property type="entry name" value="GBP"/>
    <property type="match status" value="1"/>
</dbReference>
<evidence type="ECO:0000256" key="3">
    <source>
        <dbReference type="PROSITE-ProRule" id="PRU01052"/>
    </source>
</evidence>
<evidence type="ECO:0000256" key="1">
    <source>
        <dbReference type="ARBA" id="ARBA00022741"/>
    </source>
</evidence>
<evidence type="ECO:0000313" key="8">
    <source>
        <dbReference type="Proteomes" id="UP000663879"/>
    </source>
</evidence>
<evidence type="ECO:0000313" key="7">
    <source>
        <dbReference type="EMBL" id="CAF1022417.1"/>
    </source>
</evidence>
<evidence type="ECO:0000256" key="5">
    <source>
        <dbReference type="SAM" id="MobiDB-lite"/>
    </source>
</evidence>
<dbReference type="GO" id="GO:0003924">
    <property type="term" value="F:GTPase activity"/>
    <property type="evidence" value="ECO:0007669"/>
    <property type="project" value="InterPro"/>
</dbReference>
<dbReference type="SUPFAM" id="SSF52540">
    <property type="entry name" value="P-loop containing nucleoside triphosphate hydrolases"/>
    <property type="match status" value="1"/>
</dbReference>
<dbReference type="InterPro" id="IPR027417">
    <property type="entry name" value="P-loop_NTPase"/>
</dbReference>
<dbReference type="OrthoDB" id="2135133at2759"/>
<evidence type="ECO:0000259" key="6">
    <source>
        <dbReference type="PROSITE" id="PS51715"/>
    </source>
</evidence>
<dbReference type="PANTHER" id="PTHR10751">
    <property type="entry name" value="GUANYLATE BINDING PROTEIN"/>
    <property type="match status" value="1"/>
</dbReference>
<dbReference type="Gene3D" id="3.40.50.300">
    <property type="entry name" value="P-loop containing nucleotide triphosphate hydrolases"/>
    <property type="match status" value="1"/>
</dbReference>
<dbReference type="PROSITE" id="PS51715">
    <property type="entry name" value="G_GB1_RHD3"/>
    <property type="match status" value="1"/>
</dbReference>
<organism evidence="7 8">
    <name type="scientific">Brachionus calyciflorus</name>
    <dbReference type="NCBI Taxonomy" id="104777"/>
    <lineage>
        <taxon>Eukaryota</taxon>
        <taxon>Metazoa</taxon>
        <taxon>Spiralia</taxon>
        <taxon>Gnathifera</taxon>
        <taxon>Rotifera</taxon>
        <taxon>Eurotatoria</taxon>
        <taxon>Monogononta</taxon>
        <taxon>Pseudotrocha</taxon>
        <taxon>Ploima</taxon>
        <taxon>Brachionidae</taxon>
        <taxon>Brachionus</taxon>
    </lineage>
</organism>
<accession>A0A814IC39</accession>
<gene>
    <name evidence="7" type="ORF">OXX778_LOCUS17447</name>
</gene>
<dbReference type="InterPro" id="IPR015894">
    <property type="entry name" value="Guanylate-bd_N"/>
</dbReference>
<evidence type="ECO:0000256" key="2">
    <source>
        <dbReference type="ARBA" id="ARBA00023134"/>
    </source>
</evidence>
<dbReference type="InterPro" id="IPR030386">
    <property type="entry name" value="G_GB1_RHD3_dom"/>
</dbReference>
<feature type="region of interest" description="Disordered" evidence="5">
    <location>
        <begin position="570"/>
        <end position="602"/>
    </location>
</feature>
<protein>
    <recommendedName>
        <fullName evidence="6">GB1/RHD3-type G domain-containing protein</fullName>
    </recommendedName>
</protein>
<keyword evidence="8" id="KW-1185">Reference proteome</keyword>
<comment type="similarity">
    <text evidence="3">Belongs to the TRAFAC class dynamin-like GTPase superfamily. GB1/RHD3 GTPase family.</text>
</comment>
<sequence>MANIIQLIEQYKNGKLVLDKNGLTIIENIKEPVGVIVTIGKKRIGKSFLMNRLLEINSKTGFPISHVNQPCTKGIYLSPKIIEHQNKNGDKIKLILLDTEGLESSEVTKEWDSKIFILSLLLSSYFIYNTTGTYTRDDLEKISFITHISGKIRKNSSSQMNTNDYPELLWLCRDYKFDQNTEIMKETKDAINESFKRINAFYLPYPDLQHSNGLPSRKLLLDIDNYNWVDFKGEFYDEVNKLCKTIKDNVEIKRINGTNLKGHMFAEYIRNIVDCLNNDKIIYVVDMLEALKLTFKKFPIKWSDFQLSEKSIRNSCLKEFEENISVSNFDEFKAEFEMYVFDANTNSGVYAHYIKKNTDAINALSENTLKDMKNRYRLEMQKNFQNYKFPLDWSSFENIENEIAKDLLSEFKKKLDGYAQYQSEKIVDVDSFEKNFKEFREIRDSNKIRIGGESLTFYKRNSESLTKKFENYLKSEWDLIRRKCNVSPCLSIQQYESLVYNLQTTYSSQTPNCLEKDTCWKTFYDLNYENIKVVLKNNQVLEEKIKKEKEEKEKLKSQIENKISQHYNCPSLSISHSRSSINGSSSGRSLSDSSPRCKDGSLDMRYKVNWGKNKSND</sequence>
<proteinExistence type="inferred from homology"/>
<dbReference type="AlphaFoldDB" id="A0A814IC39"/>
<dbReference type="Proteomes" id="UP000663879">
    <property type="component" value="Unassembled WGS sequence"/>
</dbReference>
<feature type="compositionally biased region" description="Low complexity" evidence="5">
    <location>
        <begin position="571"/>
        <end position="594"/>
    </location>
</feature>
<comment type="caution">
    <text evidence="7">The sequence shown here is derived from an EMBL/GenBank/DDBJ whole genome shotgun (WGS) entry which is preliminary data.</text>
</comment>
<name>A0A814IC39_9BILA</name>
<keyword evidence="2" id="KW-0342">GTP-binding</keyword>
<evidence type="ECO:0000256" key="4">
    <source>
        <dbReference type="SAM" id="Coils"/>
    </source>
</evidence>
<feature type="coiled-coil region" evidence="4">
    <location>
        <begin position="531"/>
        <end position="565"/>
    </location>
</feature>